<evidence type="ECO:0000256" key="12">
    <source>
        <dbReference type="ARBA" id="ARBA00036824"/>
    </source>
</evidence>
<feature type="domain" description="Glycoside hydrolase family 5" evidence="18">
    <location>
        <begin position="87"/>
        <end position="374"/>
    </location>
</feature>
<keyword evidence="10 16" id="KW-0326">Glycosidase</keyword>
<evidence type="ECO:0000313" key="19">
    <source>
        <dbReference type="EMBL" id="KAF2140295.1"/>
    </source>
</evidence>
<comment type="subcellular location">
    <subcellularLocation>
        <location evidence="1">Cell membrane</location>
        <topology evidence="1">Single-pass type II membrane protein</topology>
    </subcellularLocation>
</comment>
<dbReference type="GO" id="GO:0009986">
    <property type="term" value="C:cell surface"/>
    <property type="evidence" value="ECO:0007669"/>
    <property type="project" value="TreeGrafter"/>
</dbReference>
<keyword evidence="20" id="KW-1185">Reference proteome</keyword>
<name>A0A6A6BAJ7_9PEZI</name>
<evidence type="ECO:0000256" key="16">
    <source>
        <dbReference type="RuleBase" id="RU361153"/>
    </source>
</evidence>
<protein>
    <recommendedName>
        <fullName evidence="14">glucan 1,3-beta-glucosidase</fullName>
        <ecNumber evidence="14">3.2.1.58</ecNumber>
    </recommendedName>
    <alternativeName>
        <fullName evidence="15">Exo-1,3-beta-glucanase D</fullName>
    </alternativeName>
</protein>
<evidence type="ECO:0000256" key="17">
    <source>
        <dbReference type="SAM" id="SignalP"/>
    </source>
</evidence>
<dbReference type="PANTHER" id="PTHR31297">
    <property type="entry name" value="GLUCAN ENDO-1,6-BETA-GLUCOSIDASE B"/>
    <property type="match status" value="1"/>
</dbReference>
<dbReference type="InterPro" id="IPR017853">
    <property type="entry name" value="GH"/>
</dbReference>
<dbReference type="GO" id="GO:0071555">
    <property type="term" value="P:cell wall organization"/>
    <property type="evidence" value="ECO:0007669"/>
    <property type="project" value="UniProtKB-KW"/>
</dbReference>
<dbReference type="EC" id="3.2.1.58" evidence="14"/>
<comment type="similarity">
    <text evidence="2 16">Belongs to the glycosyl hydrolase 5 (cellulase A) family.</text>
</comment>
<dbReference type="Pfam" id="PF00150">
    <property type="entry name" value="Cellulase"/>
    <property type="match status" value="1"/>
</dbReference>
<feature type="chain" id="PRO_5025630713" description="glucan 1,3-beta-glucosidase" evidence="17">
    <location>
        <begin position="16"/>
        <end position="411"/>
    </location>
</feature>
<dbReference type="GO" id="GO:0004338">
    <property type="term" value="F:glucan exo-1,3-beta-glucosidase activity"/>
    <property type="evidence" value="ECO:0007669"/>
    <property type="project" value="UniProtKB-EC"/>
</dbReference>
<evidence type="ECO:0000313" key="20">
    <source>
        <dbReference type="Proteomes" id="UP000799438"/>
    </source>
</evidence>
<evidence type="ECO:0000256" key="10">
    <source>
        <dbReference type="ARBA" id="ARBA00023295"/>
    </source>
</evidence>
<evidence type="ECO:0000256" key="1">
    <source>
        <dbReference type="ARBA" id="ARBA00004401"/>
    </source>
</evidence>
<keyword evidence="7" id="KW-1133">Transmembrane helix</keyword>
<organism evidence="19 20">
    <name type="scientific">Aplosporella prunicola CBS 121167</name>
    <dbReference type="NCBI Taxonomy" id="1176127"/>
    <lineage>
        <taxon>Eukaryota</taxon>
        <taxon>Fungi</taxon>
        <taxon>Dikarya</taxon>
        <taxon>Ascomycota</taxon>
        <taxon>Pezizomycotina</taxon>
        <taxon>Dothideomycetes</taxon>
        <taxon>Dothideomycetes incertae sedis</taxon>
        <taxon>Botryosphaeriales</taxon>
        <taxon>Aplosporellaceae</taxon>
        <taxon>Aplosporella</taxon>
    </lineage>
</organism>
<evidence type="ECO:0000259" key="18">
    <source>
        <dbReference type="Pfam" id="PF00150"/>
    </source>
</evidence>
<comment type="function">
    <text evidence="13">Glucosidase involved in the degradation of cellulosic biomass. Active on lichenan.</text>
</comment>
<keyword evidence="9" id="KW-0325">Glycoprotein</keyword>
<evidence type="ECO:0000256" key="2">
    <source>
        <dbReference type="ARBA" id="ARBA00005641"/>
    </source>
</evidence>
<evidence type="ECO:0000256" key="3">
    <source>
        <dbReference type="ARBA" id="ARBA00022475"/>
    </source>
</evidence>
<dbReference type="RefSeq" id="XP_033396008.1">
    <property type="nucleotide sequence ID" value="XM_033539169.1"/>
</dbReference>
<reference evidence="19" key="1">
    <citation type="journal article" date="2020" name="Stud. Mycol.">
        <title>101 Dothideomycetes genomes: a test case for predicting lifestyles and emergence of pathogens.</title>
        <authorList>
            <person name="Haridas S."/>
            <person name="Albert R."/>
            <person name="Binder M."/>
            <person name="Bloem J."/>
            <person name="Labutti K."/>
            <person name="Salamov A."/>
            <person name="Andreopoulos B."/>
            <person name="Baker S."/>
            <person name="Barry K."/>
            <person name="Bills G."/>
            <person name="Bluhm B."/>
            <person name="Cannon C."/>
            <person name="Castanera R."/>
            <person name="Culley D."/>
            <person name="Daum C."/>
            <person name="Ezra D."/>
            <person name="Gonzalez J."/>
            <person name="Henrissat B."/>
            <person name="Kuo A."/>
            <person name="Liang C."/>
            <person name="Lipzen A."/>
            <person name="Lutzoni F."/>
            <person name="Magnuson J."/>
            <person name="Mondo S."/>
            <person name="Nolan M."/>
            <person name="Ohm R."/>
            <person name="Pangilinan J."/>
            <person name="Park H.-J."/>
            <person name="Ramirez L."/>
            <person name="Alfaro M."/>
            <person name="Sun H."/>
            <person name="Tritt A."/>
            <person name="Yoshinaga Y."/>
            <person name="Zwiers L.-H."/>
            <person name="Turgeon B."/>
            <person name="Goodwin S."/>
            <person name="Spatafora J."/>
            <person name="Crous P."/>
            <person name="Grigoriev I."/>
        </authorList>
    </citation>
    <scope>NUCLEOTIDE SEQUENCE</scope>
    <source>
        <strain evidence="19">CBS 121167</strain>
    </source>
</reference>
<keyword evidence="11" id="KW-0961">Cell wall biogenesis/degradation</keyword>
<keyword evidence="17" id="KW-0732">Signal</keyword>
<dbReference type="Proteomes" id="UP000799438">
    <property type="component" value="Unassembled WGS sequence"/>
</dbReference>
<sequence>MLAYLFFALGLPALAWLPASPPGGVSLQAFTSSKTSKIRGVNLGSQFLIEPWMSRQAWADIGCTGAEAEFQCVKNNFGGDINRASAAFQRHWASWITRNDINKMLSYGLNTIRIPLGWWMKEDLVKSGEYFPKGGFTHLENICRWATDAGMYIIIDLHGVPGTQLERQPFTGNSSDRAYFYQSDYQSGRSYEFLSWMTQQILINPVFKNVGAIGVINEPKFNTIDGDTKWMVEHYYGSAIDSIRNVEASRGVSGNSRLHIMLMDDLWGSGSRDPTSSLTAGQKSFLLFDDHNYQEGPTSGKDAAGIIAYACGDNRVTALEPGNTKVVGEFAMALSQSSGLRPETNYKSFYQSYFAAQQWQYEKTNGWVFWTWKTDQRDLGNWLQWSYSGAVENGLISTNLNAQLAANPCQK</sequence>
<dbReference type="EMBL" id="ML995490">
    <property type="protein sequence ID" value="KAF2140295.1"/>
    <property type="molecule type" value="Genomic_DNA"/>
</dbReference>
<evidence type="ECO:0000256" key="4">
    <source>
        <dbReference type="ARBA" id="ARBA00022692"/>
    </source>
</evidence>
<keyword evidence="3" id="KW-1003">Cell membrane</keyword>
<keyword evidence="6" id="KW-0735">Signal-anchor</keyword>
<dbReference type="GeneID" id="54296665"/>
<dbReference type="GO" id="GO:0009251">
    <property type="term" value="P:glucan catabolic process"/>
    <property type="evidence" value="ECO:0007669"/>
    <property type="project" value="TreeGrafter"/>
</dbReference>
<keyword evidence="5 16" id="KW-0378">Hydrolase</keyword>
<dbReference type="SUPFAM" id="SSF51445">
    <property type="entry name" value="(Trans)glycosidases"/>
    <property type="match status" value="1"/>
</dbReference>
<feature type="signal peptide" evidence="17">
    <location>
        <begin position="1"/>
        <end position="15"/>
    </location>
</feature>
<accession>A0A6A6BAJ7</accession>
<evidence type="ECO:0000256" key="14">
    <source>
        <dbReference type="ARBA" id="ARBA00038929"/>
    </source>
</evidence>
<dbReference type="InterPro" id="IPR001547">
    <property type="entry name" value="Glyco_hydro_5"/>
</dbReference>
<keyword evidence="8" id="KW-0472">Membrane</keyword>
<evidence type="ECO:0000256" key="9">
    <source>
        <dbReference type="ARBA" id="ARBA00023180"/>
    </source>
</evidence>
<evidence type="ECO:0000256" key="8">
    <source>
        <dbReference type="ARBA" id="ARBA00023136"/>
    </source>
</evidence>
<dbReference type="OrthoDB" id="1887033at2759"/>
<dbReference type="InterPro" id="IPR050386">
    <property type="entry name" value="Glycosyl_hydrolase_5"/>
</dbReference>
<evidence type="ECO:0000256" key="15">
    <source>
        <dbReference type="ARBA" id="ARBA00041260"/>
    </source>
</evidence>
<dbReference type="PANTHER" id="PTHR31297:SF34">
    <property type="entry name" value="GLUCAN 1,3-BETA-GLUCOSIDASE 2"/>
    <property type="match status" value="1"/>
</dbReference>
<evidence type="ECO:0000256" key="13">
    <source>
        <dbReference type="ARBA" id="ARBA00037126"/>
    </source>
</evidence>
<evidence type="ECO:0000256" key="6">
    <source>
        <dbReference type="ARBA" id="ARBA00022968"/>
    </source>
</evidence>
<dbReference type="AlphaFoldDB" id="A0A6A6BAJ7"/>
<dbReference type="GO" id="GO:0005886">
    <property type="term" value="C:plasma membrane"/>
    <property type="evidence" value="ECO:0007669"/>
    <property type="project" value="UniProtKB-SubCell"/>
</dbReference>
<gene>
    <name evidence="19" type="ORF">K452DRAFT_273952</name>
</gene>
<dbReference type="Gene3D" id="3.20.20.80">
    <property type="entry name" value="Glycosidases"/>
    <property type="match status" value="1"/>
</dbReference>
<keyword evidence="4" id="KW-0812">Transmembrane</keyword>
<evidence type="ECO:0000256" key="11">
    <source>
        <dbReference type="ARBA" id="ARBA00023316"/>
    </source>
</evidence>
<proteinExistence type="inferred from homology"/>
<evidence type="ECO:0000256" key="5">
    <source>
        <dbReference type="ARBA" id="ARBA00022801"/>
    </source>
</evidence>
<dbReference type="GO" id="GO:0005576">
    <property type="term" value="C:extracellular region"/>
    <property type="evidence" value="ECO:0007669"/>
    <property type="project" value="TreeGrafter"/>
</dbReference>
<evidence type="ECO:0000256" key="7">
    <source>
        <dbReference type="ARBA" id="ARBA00022989"/>
    </source>
</evidence>
<comment type="catalytic activity">
    <reaction evidence="12">
        <text>Successive hydrolysis of beta-D-glucose units from the non-reducing ends of (1-&gt;3)-beta-D-glucans, releasing alpha-glucose.</text>
        <dbReference type="EC" id="3.2.1.58"/>
    </reaction>
</comment>